<reference evidence="2 3" key="1">
    <citation type="journal article" date="2023" name="Mol. Biol. Evol.">
        <title>Genomics of Secondarily Temperate Adaptation in the Only Non-Antarctic Icefish.</title>
        <authorList>
            <person name="Rivera-Colon A.G."/>
            <person name="Rayamajhi N."/>
            <person name="Minhas B.F."/>
            <person name="Madrigal G."/>
            <person name="Bilyk K.T."/>
            <person name="Yoon V."/>
            <person name="Hune M."/>
            <person name="Gregory S."/>
            <person name="Cheng C.H.C."/>
            <person name="Catchen J.M."/>
        </authorList>
    </citation>
    <scope>NUCLEOTIDE SEQUENCE [LARGE SCALE GENOMIC DNA]</scope>
    <source>
        <tissue evidence="2">White muscle</tissue>
    </source>
</reference>
<proteinExistence type="predicted"/>
<evidence type="ECO:0000256" key="1">
    <source>
        <dbReference type="SAM" id="MobiDB-lite"/>
    </source>
</evidence>
<dbReference type="Proteomes" id="UP001331515">
    <property type="component" value="Unassembled WGS sequence"/>
</dbReference>
<comment type="caution">
    <text evidence="2">The sequence shown here is derived from an EMBL/GenBank/DDBJ whole genome shotgun (WGS) entry which is preliminary data.</text>
</comment>
<protein>
    <submittedName>
        <fullName evidence="2">Uncharacterized protein</fullName>
    </submittedName>
</protein>
<organism evidence="2 3">
    <name type="scientific">Champsocephalus gunnari</name>
    <name type="common">Mackerel icefish</name>
    <dbReference type="NCBI Taxonomy" id="52237"/>
    <lineage>
        <taxon>Eukaryota</taxon>
        <taxon>Metazoa</taxon>
        <taxon>Chordata</taxon>
        <taxon>Craniata</taxon>
        <taxon>Vertebrata</taxon>
        <taxon>Euteleostomi</taxon>
        <taxon>Actinopterygii</taxon>
        <taxon>Neopterygii</taxon>
        <taxon>Teleostei</taxon>
        <taxon>Neoteleostei</taxon>
        <taxon>Acanthomorphata</taxon>
        <taxon>Eupercaria</taxon>
        <taxon>Perciformes</taxon>
        <taxon>Notothenioidei</taxon>
        <taxon>Channichthyidae</taxon>
        <taxon>Champsocephalus</taxon>
    </lineage>
</organism>
<evidence type="ECO:0000313" key="2">
    <source>
        <dbReference type="EMBL" id="KAK5924330.1"/>
    </source>
</evidence>
<dbReference type="AlphaFoldDB" id="A0AAN8DQG0"/>
<accession>A0AAN8DQG0</accession>
<feature type="compositionally biased region" description="Acidic residues" evidence="1">
    <location>
        <begin position="38"/>
        <end position="53"/>
    </location>
</feature>
<dbReference type="EMBL" id="JAURVH010001521">
    <property type="protein sequence ID" value="KAK5924330.1"/>
    <property type="molecule type" value="Genomic_DNA"/>
</dbReference>
<feature type="region of interest" description="Disordered" evidence="1">
    <location>
        <begin position="1"/>
        <end position="68"/>
    </location>
</feature>
<keyword evidence="3" id="KW-1185">Reference proteome</keyword>
<name>A0AAN8DQG0_CHAGU</name>
<gene>
    <name evidence="2" type="ORF">CgunFtcFv8_001205</name>
</gene>
<feature type="compositionally biased region" description="Basic and acidic residues" evidence="1">
    <location>
        <begin position="1"/>
        <end position="37"/>
    </location>
</feature>
<evidence type="ECO:0000313" key="3">
    <source>
        <dbReference type="Proteomes" id="UP001331515"/>
    </source>
</evidence>
<sequence length="68" mass="8115">MEERGERGEERGEQEWRRKMDGERSEGVKEEDGWREEREEEDGWREEREEEDGGERSALTDADKVNTG</sequence>